<organism evidence="14 15">
    <name type="scientific">Ramalina farinacea</name>
    <dbReference type="NCBI Taxonomy" id="258253"/>
    <lineage>
        <taxon>Eukaryota</taxon>
        <taxon>Fungi</taxon>
        <taxon>Dikarya</taxon>
        <taxon>Ascomycota</taxon>
        <taxon>Pezizomycotina</taxon>
        <taxon>Lecanoromycetes</taxon>
        <taxon>OSLEUM clade</taxon>
        <taxon>Lecanoromycetidae</taxon>
        <taxon>Lecanorales</taxon>
        <taxon>Lecanorineae</taxon>
        <taxon>Ramalinaceae</taxon>
        <taxon>Ramalina</taxon>
    </lineage>
</organism>
<gene>
    <name evidence="14" type="primary">OTU1</name>
    <name evidence="14" type="ORF">OHK93_000218</name>
</gene>
<dbReference type="FunFam" id="3.90.70.80:FF:000016">
    <property type="entry name" value="Putative ubiquitin thioesterase otu1"/>
    <property type="match status" value="1"/>
</dbReference>
<evidence type="ECO:0000256" key="3">
    <source>
        <dbReference type="ARBA" id="ARBA00022490"/>
    </source>
</evidence>
<comment type="catalytic activity">
    <reaction evidence="1 11">
        <text>Thiol-dependent hydrolysis of ester, thioester, amide, peptide and isopeptide bonds formed by the C-terminal Gly of ubiquitin (a 76-residue protein attached to proteins as an intracellular targeting signal).</text>
        <dbReference type="EC" id="3.4.19.12"/>
    </reaction>
</comment>
<evidence type="ECO:0000259" key="13">
    <source>
        <dbReference type="PROSITE" id="PS50802"/>
    </source>
</evidence>
<dbReference type="InterPro" id="IPR038765">
    <property type="entry name" value="Papain-like_cys_pep_sf"/>
</dbReference>
<keyword evidence="5" id="KW-0479">Metal-binding</keyword>
<dbReference type="GO" id="GO:0008270">
    <property type="term" value="F:zinc ion binding"/>
    <property type="evidence" value="ECO:0007669"/>
    <property type="project" value="UniProtKB-KW"/>
</dbReference>
<dbReference type="GO" id="GO:0016579">
    <property type="term" value="P:protein deubiquitination"/>
    <property type="evidence" value="ECO:0007669"/>
    <property type="project" value="TreeGrafter"/>
</dbReference>
<dbReference type="GO" id="GO:0005829">
    <property type="term" value="C:cytosol"/>
    <property type="evidence" value="ECO:0007669"/>
    <property type="project" value="TreeGrafter"/>
</dbReference>
<evidence type="ECO:0000256" key="1">
    <source>
        <dbReference type="ARBA" id="ARBA00000707"/>
    </source>
</evidence>
<dbReference type="PROSITE" id="PS50802">
    <property type="entry name" value="OTU"/>
    <property type="match status" value="1"/>
</dbReference>
<dbReference type="EMBL" id="JAPUFD010000001">
    <property type="protein sequence ID" value="MDI1485084.1"/>
    <property type="molecule type" value="Genomic_DNA"/>
</dbReference>
<dbReference type="InterPro" id="IPR048857">
    <property type="entry name" value="OTU1_Ubl"/>
</dbReference>
<reference evidence="14" key="1">
    <citation type="journal article" date="2023" name="Genome Biol. Evol.">
        <title>First Whole Genome Sequence and Flow Cytometry Genome Size Data for the Lichen-Forming Fungus Ramalina farinacea (Ascomycota).</title>
        <authorList>
            <person name="Llewellyn T."/>
            <person name="Mian S."/>
            <person name="Hill R."/>
            <person name="Leitch I.J."/>
            <person name="Gaya E."/>
        </authorList>
    </citation>
    <scope>NUCLEOTIDE SEQUENCE</scope>
    <source>
        <strain evidence="14">LIQ254RAFAR</strain>
    </source>
</reference>
<dbReference type="CDD" id="cd22745">
    <property type="entry name" value="OTU_OTU1"/>
    <property type="match status" value="1"/>
</dbReference>
<evidence type="ECO:0000256" key="4">
    <source>
        <dbReference type="ARBA" id="ARBA00022670"/>
    </source>
</evidence>
<keyword evidence="6" id="KW-0863">Zinc-finger</keyword>
<dbReference type="GO" id="GO:0005634">
    <property type="term" value="C:nucleus"/>
    <property type="evidence" value="ECO:0007669"/>
    <property type="project" value="TreeGrafter"/>
</dbReference>
<evidence type="ECO:0000256" key="2">
    <source>
        <dbReference type="ARBA" id="ARBA00004496"/>
    </source>
</evidence>
<dbReference type="AlphaFoldDB" id="A0AA43TRL2"/>
<dbReference type="CDD" id="cd17059">
    <property type="entry name" value="Ubl_OTU1"/>
    <property type="match status" value="1"/>
</dbReference>
<keyword evidence="3 11" id="KW-0963">Cytoplasm</keyword>
<dbReference type="InterPro" id="IPR057766">
    <property type="entry name" value="Znf-C2H2_OTU1-like_C"/>
</dbReference>
<evidence type="ECO:0000313" key="14">
    <source>
        <dbReference type="EMBL" id="MDI1485084.1"/>
    </source>
</evidence>
<evidence type="ECO:0000256" key="9">
    <source>
        <dbReference type="ARBA" id="ARBA00022807"/>
    </source>
</evidence>
<evidence type="ECO:0000256" key="10">
    <source>
        <dbReference type="ARBA" id="ARBA00022833"/>
    </source>
</evidence>
<feature type="compositionally biased region" description="Polar residues" evidence="12">
    <location>
        <begin position="107"/>
        <end position="119"/>
    </location>
</feature>
<keyword evidence="10" id="KW-0862">Zinc</keyword>
<keyword evidence="15" id="KW-1185">Reference proteome</keyword>
<dbReference type="SUPFAM" id="SSF54001">
    <property type="entry name" value="Cysteine proteinases"/>
    <property type="match status" value="1"/>
</dbReference>
<evidence type="ECO:0000256" key="7">
    <source>
        <dbReference type="ARBA" id="ARBA00022786"/>
    </source>
</evidence>
<sequence length="366" mass="40030">MKIRLRHPNGQDTLTLSDRSTVGDLEDQIIAKAGFASFGLKYGYPPKDLMLYDFHKASTLSSIGVKLDGEQLIVSKKISQASDKPTTNVSRDGPVSALPSAPAGPSMTLSESEIPSSFSFHDVGKAPPKPASKTAPSQPLPRTSKSADQDAPEYPLSDHGATILLRIMPDDNSCLFRAFNAAFFGAMDNMHELRSIVAQDIQADSTTYSAAVLDQKPDDYCRWIQTEDAWGGAIELDILSKHFDIEICSIDVQTLRIDRYNDQSPNRCILVYSGIHYDTIAISPSDPPHTHSNSPPDFDTKIFATVDDSILTAAVEICRTLQARHYYTDTARFTIRCNDCGVQLTGEKGATKHATKTGHMNFGEAV</sequence>
<feature type="compositionally biased region" description="Polar residues" evidence="12">
    <location>
        <begin position="80"/>
        <end position="90"/>
    </location>
</feature>
<dbReference type="EC" id="3.4.19.12" evidence="11"/>
<dbReference type="Pfam" id="PF21403">
    <property type="entry name" value="OTU1_UBXL"/>
    <property type="match status" value="1"/>
</dbReference>
<protein>
    <recommendedName>
        <fullName evidence="11">Ubiquitin thioesterase OTU</fullName>
        <ecNumber evidence="11">3.4.19.12</ecNumber>
    </recommendedName>
</protein>
<evidence type="ECO:0000256" key="5">
    <source>
        <dbReference type="ARBA" id="ARBA00022723"/>
    </source>
</evidence>
<comment type="function">
    <text evidence="11">Hydrolase that can remove conjugated ubiquitin from proteins and may therefore play an important regulatory role at the level of protein turnover by preventing degradation.</text>
</comment>
<dbReference type="PANTHER" id="PTHR13312:SF0">
    <property type="entry name" value="UBIQUITIN THIOESTERASE OTU1"/>
    <property type="match status" value="1"/>
</dbReference>
<evidence type="ECO:0000256" key="8">
    <source>
        <dbReference type="ARBA" id="ARBA00022801"/>
    </source>
</evidence>
<dbReference type="GO" id="GO:0030968">
    <property type="term" value="P:endoplasmic reticulum unfolded protein response"/>
    <property type="evidence" value="ECO:0007669"/>
    <property type="project" value="TreeGrafter"/>
</dbReference>
<dbReference type="Gene3D" id="3.90.70.80">
    <property type="match status" value="1"/>
</dbReference>
<name>A0AA43TRL2_9LECA</name>
<feature type="domain" description="OTU" evidence="13">
    <location>
        <begin position="163"/>
        <end position="283"/>
    </location>
</feature>
<accession>A0AA43TRL2</accession>
<evidence type="ECO:0000313" key="15">
    <source>
        <dbReference type="Proteomes" id="UP001161017"/>
    </source>
</evidence>
<keyword evidence="4 14" id="KW-0645">Protease</keyword>
<comment type="caution">
    <text evidence="14">The sequence shown here is derived from an EMBL/GenBank/DDBJ whole genome shotgun (WGS) entry which is preliminary data.</text>
</comment>
<evidence type="ECO:0000256" key="6">
    <source>
        <dbReference type="ARBA" id="ARBA00022771"/>
    </source>
</evidence>
<dbReference type="Proteomes" id="UP001161017">
    <property type="component" value="Unassembled WGS sequence"/>
</dbReference>
<comment type="subcellular location">
    <subcellularLocation>
        <location evidence="2 11">Cytoplasm</location>
    </subcellularLocation>
</comment>
<dbReference type="InterPro" id="IPR003323">
    <property type="entry name" value="OTU_dom"/>
</dbReference>
<dbReference type="Pfam" id="PF02338">
    <property type="entry name" value="OTU"/>
    <property type="match status" value="1"/>
</dbReference>
<dbReference type="GO" id="GO:0004843">
    <property type="term" value="F:cysteine-type deubiquitinase activity"/>
    <property type="evidence" value="ECO:0007669"/>
    <property type="project" value="UniProtKB-UniRule"/>
</dbReference>
<dbReference type="Gene3D" id="3.10.20.90">
    <property type="entry name" value="Phosphatidylinositol 3-kinase Catalytic Subunit, Chain A, domain 1"/>
    <property type="match status" value="1"/>
</dbReference>
<keyword evidence="9 11" id="KW-0788">Thiol protease</keyword>
<dbReference type="Pfam" id="PF24560">
    <property type="entry name" value="zf-C2H2_OTU1_C"/>
    <property type="match status" value="1"/>
</dbReference>
<dbReference type="GO" id="GO:0036503">
    <property type="term" value="P:ERAD pathway"/>
    <property type="evidence" value="ECO:0007669"/>
    <property type="project" value="TreeGrafter"/>
</dbReference>
<dbReference type="PANTHER" id="PTHR13312">
    <property type="entry name" value="HIV-INDUCED PROTEIN-7-LIKE PROTEASE"/>
    <property type="match status" value="1"/>
</dbReference>
<evidence type="ECO:0000256" key="11">
    <source>
        <dbReference type="RuleBase" id="RU367104"/>
    </source>
</evidence>
<keyword evidence="8 11" id="KW-0378">Hydrolase</keyword>
<feature type="region of interest" description="Disordered" evidence="12">
    <location>
        <begin position="80"/>
        <end position="155"/>
    </location>
</feature>
<evidence type="ECO:0000256" key="12">
    <source>
        <dbReference type="SAM" id="MobiDB-lite"/>
    </source>
</evidence>
<keyword evidence="7 11" id="KW-0833">Ubl conjugation pathway</keyword>
<proteinExistence type="predicted"/>